<evidence type="ECO:0000313" key="5">
    <source>
        <dbReference type="EMBL" id="MFC3103423.1"/>
    </source>
</evidence>
<dbReference type="Pfam" id="PF14525">
    <property type="entry name" value="AraC_binding_2"/>
    <property type="match status" value="1"/>
</dbReference>
<dbReference type="InterPro" id="IPR018060">
    <property type="entry name" value="HTH_AraC"/>
</dbReference>
<dbReference type="PANTHER" id="PTHR46796">
    <property type="entry name" value="HTH-TYPE TRANSCRIPTIONAL ACTIVATOR RHAS-RELATED"/>
    <property type="match status" value="1"/>
</dbReference>
<dbReference type="PROSITE" id="PS01124">
    <property type="entry name" value="HTH_ARAC_FAMILY_2"/>
    <property type="match status" value="1"/>
</dbReference>
<dbReference type="EMBL" id="JBHRSS010000003">
    <property type="protein sequence ID" value="MFC3103423.1"/>
    <property type="molecule type" value="Genomic_DNA"/>
</dbReference>
<dbReference type="Gene3D" id="1.10.10.60">
    <property type="entry name" value="Homeodomain-like"/>
    <property type="match status" value="1"/>
</dbReference>
<evidence type="ECO:0000256" key="1">
    <source>
        <dbReference type="ARBA" id="ARBA00023015"/>
    </source>
</evidence>
<dbReference type="SMART" id="SM00342">
    <property type="entry name" value="HTH_ARAC"/>
    <property type="match status" value="1"/>
</dbReference>
<dbReference type="PANTHER" id="PTHR46796:SF6">
    <property type="entry name" value="ARAC SUBFAMILY"/>
    <property type="match status" value="1"/>
</dbReference>
<reference evidence="6" key="1">
    <citation type="journal article" date="2019" name="Int. J. Syst. Evol. Microbiol.">
        <title>The Global Catalogue of Microorganisms (GCM) 10K type strain sequencing project: providing services to taxonomists for standard genome sequencing and annotation.</title>
        <authorList>
            <consortium name="The Broad Institute Genomics Platform"/>
            <consortium name="The Broad Institute Genome Sequencing Center for Infectious Disease"/>
            <person name="Wu L."/>
            <person name="Ma J."/>
        </authorList>
    </citation>
    <scope>NUCLEOTIDE SEQUENCE [LARGE SCALE GENOMIC DNA]</scope>
    <source>
        <strain evidence="6">KCTC 52640</strain>
    </source>
</reference>
<dbReference type="InterPro" id="IPR050204">
    <property type="entry name" value="AraC_XylS_family_regulators"/>
</dbReference>
<sequence>MQHPQRLNNTSGTARFEDFGGWHDFVNAHFPTLEMANHSCTPFQASASSCRLGDYSLTHIGSAASSVDRTPVLARRASAGYLKVMWQLAGQLELSQDRRSVCLAPGHAALCDTTRPYRIRLSDGARLAVLLIPYDVDSRLPRYAERMSATELGDMPTMQAALGAITGLARSRPAADDPGTADVMQAVGAMLAATFSRAAEPDESALDDQRLQRAEHYIATHLASSDLTPARLAAALCVSRRSLYALLARHGLTPARLITETRLRHACDALAATARRQESITDIAQAHGFGDSARFSRAFKERFGQPPSLWRSEHGDH</sequence>
<organism evidence="5 6">
    <name type="scientific">Salinisphaera aquimarina</name>
    <dbReference type="NCBI Taxonomy" id="2094031"/>
    <lineage>
        <taxon>Bacteria</taxon>
        <taxon>Pseudomonadati</taxon>
        <taxon>Pseudomonadota</taxon>
        <taxon>Gammaproteobacteria</taxon>
        <taxon>Salinisphaerales</taxon>
        <taxon>Salinisphaeraceae</taxon>
        <taxon>Salinisphaera</taxon>
    </lineage>
</organism>
<keyword evidence="6" id="KW-1185">Reference proteome</keyword>
<dbReference type="InterPro" id="IPR018062">
    <property type="entry name" value="HTH_AraC-typ_CS"/>
</dbReference>
<keyword evidence="2" id="KW-0238">DNA-binding</keyword>
<keyword evidence="1" id="KW-0805">Transcription regulation</keyword>
<dbReference type="InterPro" id="IPR020449">
    <property type="entry name" value="Tscrpt_reg_AraC-type_HTH"/>
</dbReference>
<gene>
    <name evidence="5" type="ORF">ACFOSU_05895</name>
</gene>
<dbReference type="InterPro" id="IPR035418">
    <property type="entry name" value="AraC-bd_2"/>
</dbReference>
<protein>
    <submittedName>
        <fullName evidence="5">Helix-turn-helix domain-containing protein</fullName>
    </submittedName>
</protein>
<dbReference type="PROSITE" id="PS00041">
    <property type="entry name" value="HTH_ARAC_FAMILY_1"/>
    <property type="match status" value="1"/>
</dbReference>
<dbReference type="SUPFAM" id="SSF46689">
    <property type="entry name" value="Homeodomain-like"/>
    <property type="match status" value="1"/>
</dbReference>
<proteinExistence type="predicted"/>
<evidence type="ECO:0000313" key="6">
    <source>
        <dbReference type="Proteomes" id="UP001595462"/>
    </source>
</evidence>
<comment type="caution">
    <text evidence="5">The sequence shown here is derived from an EMBL/GenBank/DDBJ whole genome shotgun (WGS) entry which is preliminary data.</text>
</comment>
<accession>A0ABV7ENI8</accession>
<evidence type="ECO:0000259" key="4">
    <source>
        <dbReference type="PROSITE" id="PS01124"/>
    </source>
</evidence>
<dbReference type="PRINTS" id="PR00032">
    <property type="entry name" value="HTHARAC"/>
</dbReference>
<dbReference type="RefSeq" id="WP_380687446.1">
    <property type="nucleotide sequence ID" value="NZ_JBHRSS010000003.1"/>
</dbReference>
<dbReference type="Proteomes" id="UP001595462">
    <property type="component" value="Unassembled WGS sequence"/>
</dbReference>
<keyword evidence="3" id="KW-0804">Transcription</keyword>
<evidence type="ECO:0000256" key="3">
    <source>
        <dbReference type="ARBA" id="ARBA00023163"/>
    </source>
</evidence>
<dbReference type="Pfam" id="PF12833">
    <property type="entry name" value="HTH_18"/>
    <property type="match status" value="1"/>
</dbReference>
<name>A0ABV7ENI8_9GAMM</name>
<evidence type="ECO:0000256" key="2">
    <source>
        <dbReference type="ARBA" id="ARBA00023125"/>
    </source>
</evidence>
<feature type="domain" description="HTH araC/xylS-type" evidence="4">
    <location>
        <begin position="212"/>
        <end position="313"/>
    </location>
</feature>
<dbReference type="InterPro" id="IPR009057">
    <property type="entry name" value="Homeodomain-like_sf"/>
</dbReference>